<evidence type="ECO:0000313" key="2">
    <source>
        <dbReference type="Proteomes" id="UP000799118"/>
    </source>
</evidence>
<evidence type="ECO:0000313" key="1">
    <source>
        <dbReference type="EMBL" id="KAE9405853.1"/>
    </source>
</evidence>
<gene>
    <name evidence="1" type="ORF">BT96DRAFT_988094</name>
</gene>
<protein>
    <submittedName>
        <fullName evidence="1">Uncharacterized protein</fullName>
    </submittedName>
</protein>
<dbReference type="EMBL" id="ML769406">
    <property type="protein sequence ID" value="KAE9405853.1"/>
    <property type="molecule type" value="Genomic_DNA"/>
</dbReference>
<name>A0A6A4I7K8_9AGAR</name>
<dbReference type="AlphaFoldDB" id="A0A6A4I7K8"/>
<reference evidence="1" key="1">
    <citation type="journal article" date="2019" name="Environ. Microbiol.">
        <title>Fungal ecological strategies reflected in gene transcription - a case study of two litter decomposers.</title>
        <authorList>
            <person name="Barbi F."/>
            <person name="Kohler A."/>
            <person name="Barry K."/>
            <person name="Baskaran P."/>
            <person name="Daum C."/>
            <person name="Fauchery L."/>
            <person name="Ihrmark K."/>
            <person name="Kuo A."/>
            <person name="LaButti K."/>
            <person name="Lipzen A."/>
            <person name="Morin E."/>
            <person name="Grigoriev I.V."/>
            <person name="Henrissat B."/>
            <person name="Lindahl B."/>
            <person name="Martin F."/>
        </authorList>
    </citation>
    <scope>NUCLEOTIDE SEQUENCE</scope>
    <source>
        <strain evidence="1">JB14</strain>
    </source>
</reference>
<proteinExistence type="predicted"/>
<sequence length="80" mass="8774">MFCQTYSFNLDTRDRDLAFTAKDEPAMLPQDSAALLGYAEHYVADAEFSSSSVKPRLCQCLPPAAILSVPVSSQTHVYDA</sequence>
<organism evidence="1 2">
    <name type="scientific">Gymnopus androsaceus JB14</name>
    <dbReference type="NCBI Taxonomy" id="1447944"/>
    <lineage>
        <taxon>Eukaryota</taxon>
        <taxon>Fungi</taxon>
        <taxon>Dikarya</taxon>
        <taxon>Basidiomycota</taxon>
        <taxon>Agaricomycotina</taxon>
        <taxon>Agaricomycetes</taxon>
        <taxon>Agaricomycetidae</taxon>
        <taxon>Agaricales</taxon>
        <taxon>Marasmiineae</taxon>
        <taxon>Omphalotaceae</taxon>
        <taxon>Gymnopus</taxon>
    </lineage>
</organism>
<keyword evidence="2" id="KW-1185">Reference proteome</keyword>
<accession>A0A6A4I7K8</accession>
<dbReference type="Proteomes" id="UP000799118">
    <property type="component" value="Unassembled WGS sequence"/>
</dbReference>